<evidence type="ECO:0000256" key="3">
    <source>
        <dbReference type="ARBA" id="ARBA00022448"/>
    </source>
</evidence>
<feature type="transmembrane region" description="Helical" evidence="8">
    <location>
        <begin position="208"/>
        <end position="227"/>
    </location>
</feature>
<evidence type="ECO:0000256" key="6">
    <source>
        <dbReference type="ARBA" id="ARBA00022989"/>
    </source>
</evidence>
<sequence length="349" mass="36442">MAYAARSEAVALYERLVARRRLALAASGATLLILFLLDVSLGPTLIPPGELVTALFRPESVEPTVAVIVWDVRLPVALAAVLAGASLGAAGIVMQVILDNPLASPYTLGVAAGAAFGAALGYVMGLQLVPLLGEYMVTVNAFTVALAVCLLVYTLGRLRGFTAEALVLAGIAVSYAFHSGLALLEYMASEEALQAIVFWLFGSLYKATWGKLALLAAVLAASLALLTPRAWRLTALRLGDETARSMGVDPRRERLVAFTTASLLTATCVSFFGVIGFVGLVAPHTARLMAGEDQRYTLPLAALHGAIIMSAASTLSKVIVPGAVLPIGIVTSLIGIPFLLSLMARGGRR</sequence>
<comment type="subcellular location">
    <subcellularLocation>
        <location evidence="1">Cell membrane</location>
        <topology evidence="1">Multi-pass membrane protein</topology>
    </subcellularLocation>
</comment>
<dbReference type="Proteomes" id="UP000001037">
    <property type="component" value="Chromosome"/>
</dbReference>
<name>G0EG46_PYRF1</name>
<gene>
    <name evidence="9" type="ordered locus">Pyrfu_0423</name>
</gene>
<evidence type="ECO:0000256" key="1">
    <source>
        <dbReference type="ARBA" id="ARBA00004651"/>
    </source>
</evidence>
<dbReference type="CDD" id="cd06550">
    <property type="entry name" value="TM_ABC_iron-siderophores_like"/>
    <property type="match status" value="1"/>
</dbReference>
<proteinExistence type="inferred from homology"/>
<dbReference type="InParanoid" id="G0EG46"/>
<keyword evidence="7 8" id="KW-0472">Membrane</keyword>
<dbReference type="GeneID" id="11140070"/>
<dbReference type="HOGENOM" id="CLU_013016_0_0_2"/>
<dbReference type="GO" id="GO:0022857">
    <property type="term" value="F:transmembrane transporter activity"/>
    <property type="evidence" value="ECO:0007669"/>
    <property type="project" value="InterPro"/>
</dbReference>
<dbReference type="AlphaFoldDB" id="G0EG46"/>
<dbReference type="EMBL" id="CP002838">
    <property type="protein sequence ID" value="AEM38294.1"/>
    <property type="molecule type" value="Genomic_DNA"/>
</dbReference>
<feature type="transmembrane region" description="Helical" evidence="8">
    <location>
        <begin position="255"/>
        <end position="282"/>
    </location>
</feature>
<feature type="transmembrane region" description="Helical" evidence="8">
    <location>
        <begin position="110"/>
        <end position="129"/>
    </location>
</feature>
<dbReference type="PANTHER" id="PTHR30472:SF25">
    <property type="entry name" value="ABC TRANSPORTER PERMEASE PROTEIN MJ0876-RELATED"/>
    <property type="match status" value="1"/>
</dbReference>
<dbReference type="OrthoDB" id="57034at2157"/>
<dbReference type="RefSeq" id="WP_014025971.1">
    <property type="nucleotide sequence ID" value="NC_015931.1"/>
</dbReference>
<evidence type="ECO:0000256" key="8">
    <source>
        <dbReference type="SAM" id="Phobius"/>
    </source>
</evidence>
<feature type="transmembrane region" description="Helical" evidence="8">
    <location>
        <begin position="135"/>
        <end position="153"/>
    </location>
</feature>
<dbReference type="InterPro" id="IPR000522">
    <property type="entry name" value="ABC_transptr_permease_BtuC"/>
</dbReference>
<dbReference type="PANTHER" id="PTHR30472">
    <property type="entry name" value="FERRIC ENTEROBACTIN TRANSPORT SYSTEM PERMEASE PROTEIN"/>
    <property type="match status" value="1"/>
</dbReference>
<protein>
    <submittedName>
        <fullName evidence="9">Transport system permease protein</fullName>
    </submittedName>
</protein>
<keyword evidence="3" id="KW-0813">Transport</keyword>
<dbReference type="STRING" id="694429.Pyrfu_0423"/>
<keyword evidence="6 8" id="KW-1133">Transmembrane helix</keyword>
<dbReference type="SUPFAM" id="SSF81345">
    <property type="entry name" value="ABC transporter involved in vitamin B12 uptake, BtuC"/>
    <property type="match status" value="1"/>
</dbReference>
<evidence type="ECO:0000313" key="9">
    <source>
        <dbReference type="EMBL" id="AEM38294.1"/>
    </source>
</evidence>
<feature type="transmembrane region" description="Helical" evidence="8">
    <location>
        <begin position="165"/>
        <end position="188"/>
    </location>
</feature>
<evidence type="ECO:0000256" key="4">
    <source>
        <dbReference type="ARBA" id="ARBA00022475"/>
    </source>
</evidence>
<keyword evidence="4" id="KW-1003">Cell membrane</keyword>
<dbReference type="GO" id="GO:0033214">
    <property type="term" value="P:siderophore-iron import into cell"/>
    <property type="evidence" value="ECO:0007669"/>
    <property type="project" value="TreeGrafter"/>
</dbReference>
<evidence type="ECO:0000313" key="10">
    <source>
        <dbReference type="Proteomes" id="UP000001037"/>
    </source>
</evidence>
<evidence type="ECO:0000256" key="7">
    <source>
        <dbReference type="ARBA" id="ARBA00023136"/>
    </source>
</evidence>
<evidence type="ECO:0000256" key="5">
    <source>
        <dbReference type="ARBA" id="ARBA00022692"/>
    </source>
</evidence>
<reference evidence="9 10" key="1">
    <citation type="journal article" date="2011" name="Stand. Genomic Sci.">
        <title>Complete genome sequence of the hyperthermophilic chemolithoautotroph Pyrolobus fumarii type strain (1A).</title>
        <authorList>
            <person name="Anderson I."/>
            <person name="Goker M."/>
            <person name="Nolan M."/>
            <person name="Lucas S."/>
            <person name="Hammon N."/>
            <person name="Deshpande S."/>
            <person name="Cheng J.F."/>
            <person name="Tapia R."/>
            <person name="Han C."/>
            <person name="Goodwin L."/>
            <person name="Pitluck S."/>
            <person name="Huntemann M."/>
            <person name="Liolios K."/>
            <person name="Ivanova N."/>
            <person name="Pagani I."/>
            <person name="Mavromatis K."/>
            <person name="Ovchinikova G."/>
            <person name="Pati A."/>
            <person name="Chen A."/>
            <person name="Palaniappan K."/>
            <person name="Land M."/>
            <person name="Hauser L."/>
            <person name="Brambilla E.M."/>
            <person name="Huber H."/>
            <person name="Yasawong M."/>
            <person name="Rohde M."/>
            <person name="Spring S."/>
            <person name="Abt B."/>
            <person name="Sikorski J."/>
            <person name="Wirth R."/>
            <person name="Detter J.C."/>
            <person name="Woyke T."/>
            <person name="Bristow J."/>
            <person name="Eisen J.A."/>
            <person name="Markowitz V."/>
            <person name="Hugenholtz P."/>
            <person name="Kyrpides N.C."/>
            <person name="Klenk H.P."/>
            <person name="Lapidus A."/>
        </authorList>
    </citation>
    <scope>NUCLEOTIDE SEQUENCE [LARGE SCALE GENOMIC DNA]</scope>
    <source>
        <strain evidence="10">DSM 11204 / 1A</strain>
    </source>
</reference>
<dbReference type="Pfam" id="PF01032">
    <property type="entry name" value="FecCD"/>
    <property type="match status" value="1"/>
</dbReference>
<comment type="similarity">
    <text evidence="2">Belongs to the binding-protein-dependent transport system permease family. FecCD subfamily.</text>
</comment>
<dbReference type="FunFam" id="1.10.3470.10:FF:000001">
    <property type="entry name" value="Vitamin B12 ABC transporter permease BtuC"/>
    <property type="match status" value="1"/>
</dbReference>
<feature type="transmembrane region" description="Helical" evidence="8">
    <location>
        <begin position="318"/>
        <end position="340"/>
    </location>
</feature>
<feature type="transmembrane region" description="Helical" evidence="8">
    <location>
        <begin position="76"/>
        <end position="98"/>
    </location>
</feature>
<evidence type="ECO:0000256" key="2">
    <source>
        <dbReference type="ARBA" id="ARBA00007935"/>
    </source>
</evidence>
<feature type="transmembrane region" description="Helical" evidence="8">
    <location>
        <begin position="22"/>
        <end position="46"/>
    </location>
</feature>
<dbReference type="eggNOG" id="arCOG01007">
    <property type="taxonomic scope" value="Archaea"/>
</dbReference>
<dbReference type="Gene3D" id="1.10.3470.10">
    <property type="entry name" value="ABC transporter involved in vitamin B12 uptake, BtuC"/>
    <property type="match status" value="1"/>
</dbReference>
<dbReference type="InterPro" id="IPR037294">
    <property type="entry name" value="ABC_BtuC-like"/>
</dbReference>
<keyword evidence="10" id="KW-1185">Reference proteome</keyword>
<dbReference type="KEGG" id="pfm:Pyrfu_0423"/>
<keyword evidence="5 8" id="KW-0812">Transmembrane</keyword>
<dbReference type="GO" id="GO:0005886">
    <property type="term" value="C:plasma membrane"/>
    <property type="evidence" value="ECO:0007669"/>
    <property type="project" value="UniProtKB-SubCell"/>
</dbReference>
<organism evidence="9 10">
    <name type="scientific">Pyrolobus fumarii (strain DSM 11204 / 1A)</name>
    <dbReference type="NCBI Taxonomy" id="694429"/>
    <lineage>
        <taxon>Archaea</taxon>
        <taxon>Thermoproteota</taxon>
        <taxon>Thermoprotei</taxon>
        <taxon>Desulfurococcales</taxon>
        <taxon>Pyrodictiaceae</taxon>
        <taxon>Pyrolobus</taxon>
    </lineage>
</organism>
<accession>G0EG46</accession>